<dbReference type="OrthoDB" id="9800587at2"/>
<comment type="similarity">
    <text evidence="1 2">Belongs to the UPF0235 family.</text>
</comment>
<evidence type="ECO:0000256" key="1">
    <source>
        <dbReference type="ARBA" id="ARBA00010364"/>
    </source>
</evidence>
<dbReference type="Gene3D" id="3.30.1200.10">
    <property type="entry name" value="YggU-like"/>
    <property type="match status" value="1"/>
</dbReference>
<dbReference type="RefSeq" id="WP_126376751.1">
    <property type="nucleotide sequence ID" value="NZ_AP017378.1"/>
</dbReference>
<name>A0A2Z6AWA6_9BACT</name>
<organism evidence="3 4">
    <name type="scientific">Desulfovibrio ferrophilus</name>
    <dbReference type="NCBI Taxonomy" id="241368"/>
    <lineage>
        <taxon>Bacteria</taxon>
        <taxon>Pseudomonadati</taxon>
        <taxon>Thermodesulfobacteriota</taxon>
        <taxon>Desulfovibrionia</taxon>
        <taxon>Desulfovibrionales</taxon>
        <taxon>Desulfovibrionaceae</taxon>
        <taxon>Desulfovibrio</taxon>
    </lineage>
</organism>
<dbReference type="InterPro" id="IPR003746">
    <property type="entry name" value="DUF167"/>
</dbReference>
<dbReference type="PANTHER" id="PTHR13420">
    <property type="entry name" value="UPF0235 PROTEIN C15ORF40"/>
    <property type="match status" value="1"/>
</dbReference>
<dbReference type="HAMAP" id="MF_00634">
    <property type="entry name" value="UPF0235"/>
    <property type="match status" value="1"/>
</dbReference>
<dbReference type="EMBL" id="AP017378">
    <property type="protein sequence ID" value="BBD07473.1"/>
    <property type="molecule type" value="Genomic_DNA"/>
</dbReference>
<accession>A0A2Z6AWA6</accession>
<sequence length="94" mass="10436">MAAVPEYAEQIDGAWWLKVWVQPGAKKSLLDGIHDGRLKIRLQAPAVENKANKALVAFVAKTFGIKRNRVALVRGEKSRAKTLVIDSETSPEWP</sequence>
<dbReference type="InterPro" id="IPR036591">
    <property type="entry name" value="YggU-like_sf"/>
</dbReference>
<evidence type="ECO:0000313" key="4">
    <source>
        <dbReference type="Proteomes" id="UP000269883"/>
    </source>
</evidence>
<evidence type="ECO:0000313" key="3">
    <source>
        <dbReference type="EMBL" id="BBD07473.1"/>
    </source>
</evidence>
<dbReference type="Proteomes" id="UP000269883">
    <property type="component" value="Chromosome"/>
</dbReference>
<keyword evidence="4" id="KW-1185">Reference proteome</keyword>
<dbReference type="SUPFAM" id="SSF69786">
    <property type="entry name" value="YggU-like"/>
    <property type="match status" value="1"/>
</dbReference>
<proteinExistence type="inferred from homology"/>
<evidence type="ECO:0000256" key="2">
    <source>
        <dbReference type="HAMAP-Rule" id="MF_00634"/>
    </source>
</evidence>
<reference evidence="3 4" key="1">
    <citation type="journal article" date="2018" name="Sci. Adv.">
        <title>Multi-heme cytochromes provide a pathway for survival in energy-limited environments.</title>
        <authorList>
            <person name="Deng X."/>
            <person name="Dohmae N."/>
            <person name="Nealson K.H."/>
            <person name="Hashimoto K."/>
            <person name="Okamoto A."/>
        </authorList>
    </citation>
    <scope>NUCLEOTIDE SEQUENCE [LARGE SCALE GENOMIC DNA]</scope>
    <source>
        <strain evidence="3 4">IS5</strain>
    </source>
</reference>
<dbReference type="PANTHER" id="PTHR13420:SF7">
    <property type="entry name" value="UPF0235 PROTEIN C15ORF40"/>
    <property type="match status" value="1"/>
</dbReference>
<dbReference type="Pfam" id="PF02594">
    <property type="entry name" value="DUF167"/>
    <property type="match status" value="1"/>
</dbReference>
<dbReference type="GO" id="GO:0005737">
    <property type="term" value="C:cytoplasm"/>
    <property type="evidence" value="ECO:0007669"/>
    <property type="project" value="TreeGrafter"/>
</dbReference>
<gene>
    <name evidence="3" type="ORF">DFE_0747</name>
</gene>
<dbReference type="NCBIfam" id="TIGR00251">
    <property type="entry name" value="DUF167 family protein"/>
    <property type="match status" value="1"/>
</dbReference>
<dbReference type="KEGG" id="dfl:DFE_0747"/>
<protein>
    <recommendedName>
        <fullName evidence="2">UPF0235 protein DFE_0747</fullName>
    </recommendedName>
</protein>
<dbReference type="AlphaFoldDB" id="A0A2Z6AWA6"/>
<dbReference type="SMART" id="SM01152">
    <property type="entry name" value="DUF167"/>
    <property type="match status" value="1"/>
</dbReference>